<accession>A0A8J8W443</accession>
<evidence type="ECO:0000256" key="3">
    <source>
        <dbReference type="ARBA" id="ARBA00022723"/>
    </source>
</evidence>
<dbReference type="PANTHER" id="PTHR10696:SF25">
    <property type="entry name" value="OXIDOREDUCTASE AIM17-RELATED"/>
    <property type="match status" value="1"/>
</dbReference>
<dbReference type="CDD" id="cd00250">
    <property type="entry name" value="CAS_like"/>
    <property type="match status" value="1"/>
</dbReference>
<keyword evidence="5" id="KW-0560">Oxidoreductase</keyword>
<keyword evidence="3" id="KW-0479">Metal-binding</keyword>
<comment type="cofactor">
    <cofactor evidence="1">
        <name>Fe(2+)</name>
        <dbReference type="ChEBI" id="CHEBI:29033"/>
    </cofactor>
</comment>
<evidence type="ECO:0000313" key="10">
    <source>
        <dbReference type="Proteomes" id="UP000631181"/>
    </source>
</evidence>
<evidence type="ECO:0000313" key="9">
    <source>
        <dbReference type="EMBL" id="KAF7716587.1"/>
    </source>
</evidence>
<sequence length="510" mass="58080">MRPTSLAATRRISRGLVGPVRRHFVASPRCTHPEEDAMARLTSNAVLFDAIKKGRLVERDGKPTSVNRIKLPALGGRPEQSVQMEVTKPAEAYLQPEKLVLCSAEHGRVALPLYYLRDLCKCPKCVDPHSKQRSFRTSDIPKDVCPRVVRWDGTHLEVEWANDIAGYAKDHTSRWGIEYLKNPVLDPHEQKSPNMKPLRWTKNLMTRLQHWVSYDEYMNDDEKFAAAMRSLSRLGLIFLKDIPDSREMVAKIATRMGPLRNTFYGETWDVKTVPQAKNVAYTNQFLGFHMDLMYMNEPPGYQLLHCLENSCDGGESLFADAFRAARIMEVEFPTEFKALCRRHLGYEYNHEEHKYHNTRPVFQLDPKTKELRYVNYSPPFQSALPEYEGKKGSGIHGYGELKRALNHFLKVMEGNSSVFQLKLNPGECVIFNNRRVVHARNQFNTSSGSRWLAGAYVDEDALLSRYAVCRAKQPTTWKAADPFNGLDGLRKEIAGTTASEAQAALTQAQS</sequence>
<dbReference type="GO" id="GO:0005739">
    <property type="term" value="C:mitochondrion"/>
    <property type="evidence" value="ECO:0007669"/>
    <property type="project" value="TreeGrafter"/>
</dbReference>
<evidence type="ECO:0000259" key="7">
    <source>
        <dbReference type="Pfam" id="PF02668"/>
    </source>
</evidence>
<dbReference type="Gene3D" id="3.60.130.10">
    <property type="entry name" value="Clavaminate synthase-like"/>
    <property type="match status" value="1"/>
</dbReference>
<keyword evidence="6" id="KW-0408">Iron</keyword>
<dbReference type="GO" id="GO:0045329">
    <property type="term" value="P:carnitine biosynthetic process"/>
    <property type="evidence" value="ECO:0007669"/>
    <property type="project" value="TreeGrafter"/>
</dbReference>
<dbReference type="EMBL" id="WIWV01000038">
    <property type="protein sequence ID" value="KAF7716587.1"/>
    <property type="molecule type" value="Genomic_DNA"/>
</dbReference>
<dbReference type="GO" id="GO:0046872">
    <property type="term" value="F:metal ion binding"/>
    <property type="evidence" value="ECO:0007669"/>
    <property type="project" value="UniProtKB-KW"/>
</dbReference>
<feature type="domain" description="Gamma-butyrobetaine hydroxylase-like N-terminal" evidence="8">
    <location>
        <begin position="99"/>
        <end position="162"/>
    </location>
</feature>
<protein>
    <recommendedName>
        <fullName evidence="11">TauD/TfdA-like domain-containing protein</fullName>
    </recommendedName>
</protein>
<keyword evidence="10" id="KW-1185">Reference proteome</keyword>
<evidence type="ECO:0000256" key="4">
    <source>
        <dbReference type="ARBA" id="ARBA00022964"/>
    </source>
</evidence>
<evidence type="ECO:0000256" key="5">
    <source>
        <dbReference type="ARBA" id="ARBA00023002"/>
    </source>
</evidence>
<keyword evidence="4" id="KW-0223">Dioxygenase</keyword>
<dbReference type="PANTHER" id="PTHR10696">
    <property type="entry name" value="GAMMA-BUTYROBETAINE HYDROXYLASE-RELATED"/>
    <property type="match status" value="1"/>
</dbReference>
<dbReference type="Pfam" id="PF06155">
    <property type="entry name" value="GBBH-like_N"/>
    <property type="match status" value="1"/>
</dbReference>
<proteinExistence type="inferred from homology"/>
<name>A0A8J8W443_9EURO</name>
<evidence type="ECO:0000259" key="8">
    <source>
        <dbReference type="Pfam" id="PF06155"/>
    </source>
</evidence>
<dbReference type="Pfam" id="PF02668">
    <property type="entry name" value="TauD"/>
    <property type="match status" value="1"/>
</dbReference>
<dbReference type="SUPFAM" id="SSF51197">
    <property type="entry name" value="Clavaminate synthase-like"/>
    <property type="match status" value="1"/>
</dbReference>
<organism evidence="9 10">
    <name type="scientific">Penicillium ucsense</name>
    <dbReference type="NCBI Taxonomy" id="2839758"/>
    <lineage>
        <taxon>Eukaryota</taxon>
        <taxon>Fungi</taxon>
        <taxon>Dikarya</taxon>
        <taxon>Ascomycota</taxon>
        <taxon>Pezizomycotina</taxon>
        <taxon>Eurotiomycetes</taxon>
        <taxon>Eurotiomycetidae</taxon>
        <taxon>Eurotiales</taxon>
        <taxon>Aspergillaceae</taxon>
        <taxon>Penicillium</taxon>
    </lineage>
</organism>
<reference evidence="9" key="1">
    <citation type="journal article" date="2020" name="Front. Microbiol.">
        <title>Gene regulatory networks of Penicillium echinulatum 2HH and Penicillium oxalicum 114-2 inferred by a computational biology approach.</title>
        <authorList>
            <person name="Lenz A.R."/>
            <person name="Galan-Vasquez E."/>
            <person name="Balbinot E."/>
            <person name="De Abreu F.P."/>
            <person name="De Oliveira N.S."/>
            <person name="Da Rosa L.O."/>
            <person name="De Avila E Silva S."/>
            <person name="Camassola M."/>
            <person name="Dillon A.J.P."/>
            <person name="Perez-Rueda E."/>
        </authorList>
    </citation>
    <scope>NUCLEOTIDE SEQUENCE</scope>
    <source>
        <strain evidence="9">S1M29</strain>
    </source>
</reference>
<evidence type="ECO:0000256" key="6">
    <source>
        <dbReference type="ARBA" id="ARBA00023004"/>
    </source>
</evidence>
<dbReference type="GO" id="GO:0016706">
    <property type="term" value="F:2-oxoglutarate-dependent dioxygenase activity"/>
    <property type="evidence" value="ECO:0007669"/>
    <property type="project" value="UniProtKB-ARBA"/>
</dbReference>
<dbReference type="AlphaFoldDB" id="A0A8J8W443"/>
<dbReference type="OrthoDB" id="406634at2759"/>
<dbReference type="InterPro" id="IPR050411">
    <property type="entry name" value="AlphaKG_dependent_hydroxylases"/>
</dbReference>
<dbReference type="InterPro" id="IPR003819">
    <property type="entry name" value="TauD/TfdA-like"/>
</dbReference>
<dbReference type="Proteomes" id="UP000631181">
    <property type="component" value="Unassembled WGS sequence"/>
</dbReference>
<comment type="caution">
    <text evidence="9">The sequence shown here is derived from an EMBL/GenBank/DDBJ whole genome shotgun (WGS) entry which is preliminary data.</text>
</comment>
<evidence type="ECO:0008006" key="11">
    <source>
        <dbReference type="Google" id="ProtNLM"/>
    </source>
</evidence>
<evidence type="ECO:0000256" key="1">
    <source>
        <dbReference type="ARBA" id="ARBA00001954"/>
    </source>
</evidence>
<evidence type="ECO:0000256" key="2">
    <source>
        <dbReference type="ARBA" id="ARBA00008654"/>
    </source>
</evidence>
<dbReference type="InterPro" id="IPR038492">
    <property type="entry name" value="GBBH-like_N_sf"/>
</dbReference>
<dbReference type="InterPro" id="IPR042098">
    <property type="entry name" value="TauD-like_sf"/>
</dbReference>
<dbReference type="Gene3D" id="3.30.2020.30">
    <property type="match status" value="1"/>
</dbReference>
<gene>
    <name evidence="9" type="ORF">PECM_005350</name>
</gene>
<feature type="domain" description="TauD/TfdA-like" evidence="7">
    <location>
        <begin position="212"/>
        <end position="456"/>
    </location>
</feature>
<dbReference type="InterPro" id="IPR010376">
    <property type="entry name" value="GBBH-like_N"/>
</dbReference>
<comment type="similarity">
    <text evidence="2">Belongs to the gamma-BBH/TMLD family.</text>
</comment>